<evidence type="ECO:0000256" key="3">
    <source>
        <dbReference type="ARBA" id="ARBA00023235"/>
    </source>
</evidence>
<comment type="catalytic activity">
    <reaction evidence="1 4">
        <text>[protein]-peptidylproline (omega=180) = [protein]-peptidylproline (omega=0)</text>
        <dbReference type="Rhea" id="RHEA:16237"/>
        <dbReference type="Rhea" id="RHEA-COMP:10747"/>
        <dbReference type="Rhea" id="RHEA-COMP:10748"/>
        <dbReference type="ChEBI" id="CHEBI:83833"/>
        <dbReference type="ChEBI" id="CHEBI:83834"/>
        <dbReference type="EC" id="5.2.1.8"/>
    </reaction>
</comment>
<reference evidence="7 8" key="1">
    <citation type="submission" date="2024-03" db="EMBL/GenBank/DDBJ databases">
        <title>The Acrasis kona genome and developmental transcriptomes reveal deep origins of eukaryotic multicellular pathways.</title>
        <authorList>
            <person name="Sheikh S."/>
            <person name="Fu C.-J."/>
            <person name="Brown M.W."/>
            <person name="Baldauf S.L."/>
        </authorList>
    </citation>
    <scope>NUCLEOTIDE SEQUENCE [LARGE SCALE GENOMIC DNA]</scope>
    <source>
        <strain evidence="7 8">ATCC MYA-3509</strain>
    </source>
</reference>
<comment type="similarity">
    <text evidence="4">Belongs to the cyclophilin-type PPIase family.</text>
</comment>
<name>A0AAW2ZPV4_9EUKA</name>
<dbReference type="InterPro" id="IPR029000">
    <property type="entry name" value="Cyclophilin-like_dom_sf"/>
</dbReference>
<keyword evidence="2 4" id="KW-0697">Rotamase</keyword>
<comment type="caution">
    <text evidence="7">The sequence shown here is derived from an EMBL/GenBank/DDBJ whole genome shotgun (WGS) entry which is preliminary data.</text>
</comment>
<comment type="function">
    <text evidence="4">PPIases accelerate the folding of proteins. It catalyzes the cis-trans isomerization of proline imidic peptide bonds in oligopeptides.</text>
</comment>
<evidence type="ECO:0000256" key="2">
    <source>
        <dbReference type="ARBA" id="ARBA00023110"/>
    </source>
</evidence>
<dbReference type="EC" id="5.2.1.8" evidence="4"/>
<feature type="domain" description="PPIase cyclophilin-type" evidence="6">
    <location>
        <begin position="81"/>
        <end position="239"/>
    </location>
</feature>
<evidence type="ECO:0000256" key="1">
    <source>
        <dbReference type="ARBA" id="ARBA00000971"/>
    </source>
</evidence>
<keyword evidence="8" id="KW-1185">Reference proteome</keyword>
<protein>
    <recommendedName>
        <fullName evidence="4">Peptidyl-prolyl cis-trans isomerase</fullName>
        <shortName evidence="4">PPIase</shortName>
        <ecNumber evidence="4">5.2.1.8</ecNumber>
    </recommendedName>
</protein>
<sequence>MNSTKVFLDINIGDQEQYKKQVEEYERGKKFVNKVGNSYGLGTNVNALDETGKETILQLYQTDPSSKDGNILLEEPSSLHAGRIVIELLTKDSPKACENFKALCTGELKNKSSNPAKYELYYKNCVIHRVQKDFMFQGGDFTRGDGSGGESIWNKKFNDDKGGLKLKHDAAGVVSMANSGKNSNTSQFFITFGPQPKLDGKYVVFGKVVEGKEVLDKINRTGTENGQPTQNISIKDCGSL</sequence>
<evidence type="ECO:0000313" key="7">
    <source>
        <dbReference type="EMBL" id="KAL0491883.1"/>
    </source>
</evidence>
<dbReference type="AlphaFoldDB" id="A0AAW2ZPV4"/>
<dbReference type="SUPFAM" id="SSF50891">
    <property type="entry name" value="Cyclophilin-like"/>
    <property type="match status" value="1"/>
</dbReference>
<dbReference type="GO" id="GO:0006457">
    <property type="term" value="P:protein folding"/>
    <property type="evidence" value="ECO:0007669"/>
    <property type="project" value="TreeGrafter"/>
</dbReference>
<organism evidence="7 8">
    <name type="scientific">Acrasis kona</name>
    <dbReference type="NCBI Taxonomy" id="1008807"/>
    <lineage>
        <taxon>Eukaryota</taxon>
        <taxon>Discoba</taxon>
        <taxon>Heterolobosea</taxon>
        <taxon>Tetramitia</taxon>
        <taxon>Eutetramitia</taxon>
        <taxon>Acrasidae</taxon>
        <taxon>Acrasis</taxon>
    </lineage>
</organism>
<evidence type="ECO:0000256" key="5">
    <source>
        <dbReference type="SAM" id="MobiDB-lite"/>
    </source>
</evidence>
<dbReference type="FunFam" id="2.40.100.10:FF:000025">
    <property type="entry name" value="Peptidyl-prolyl cis-trans isomerase CYP19-2"/>
    <property type="match status" value="1"/>
</dbReference>
<dbReference type="GO" id="GO:0003755">
    <property type="term" value="F:peptidyl-prolyl cis-trans isomerase activity"/>
    <property type="evidence" value="ECO:0007669"/>
    <property type="project" value="UniProtKB-UniRule"/>
</dbReference>
<evidence type="ECO:0000256" key="4">
    <source>
        <dbReference type="RuleBase" id="RU363019"/>
    </source>
</evidence>
<dbReference type="PANTHER" id="PTHR11071">
    <property type="entry name" value="PEPTIDYL-PROLYL CIS-TRANS ISOMERASE"/>
    <property type="match status" value="1"/>
</dbReference>
<feature type="compositionally biased region" description="Polar residues" evidence="5">
    <location>
        <begin position="220"/>
        <end position="233"/>
    </location>
</feature>
<dbReference type="InterPro" id="IPR002130">
    <property type="entry name" value="Cyclophilin-type_PPIase_dom"/>
</dbReference>
<dbReference type="PROSITE" id="PS50072">
    <property type="entry name" value="CSA_PPIASE_2"/>
    <property type="match status" value="1"/>
</dbReference>
<proteinExistence type="inferred from homology"/>
<dbReference type="Proteomes" id="UP001431209">
    <property type="component" value="Unassembled WGS sequence"/>
</dbReference>
<gene>
    <name evidence="7" type="ORF">AKO1_000554</name>
</gene>
<feature type="region of interest" description="Disordered" evidence="5">
    <location>
        <begin position="220"/>
        <end position="240"/>
    </location>
</feature>
<evidence type="ECO:0000313" key="8">
    <source>
        <dbReference type="Proteomes" id="UP001431209"/>
    </source>
</evidence>
<dbReference type="PANTHER" id="PTHR11071:SF561">
    <property type="entry name" value="PEPTIDYL-PROLYL CIS-TRANS ISOMERASE D-RELATED"/>
    <property type="match status" value="1"/>
</dbReference>
<dbReference type="GO" id="GO:0016018">
    <property type="term" value="F:cyclosporin A binding"/>
    <property type="evidence" value="ECO:0007669"/>
    <property type="project" value="TreeGrafter"/>
</dbReference>
<dbReference type="Pfam" id="PF00160">
    <property type="entry name" value="Pro_isomerase"/>
    <property type="match status" value="1"/>
</dbReference>
<dbReference type="PRINTS" id="PR00153">
    <property type="entry name" value="CSAPPISMRASE"/>
</dbReference>
<keyword evidence="3 4" id="KW-0413">Isomerase</keyword>
<dbReference type="GO" id="GO:0005737">
    <property type="term" value="C:cytoplasm"/>
    <property type="evidence" value="ECO:0007669"/>
    <property type="project" value="TreeGrafter"/>
</dbReference>
<accession>A0AAW2ZPV4</accession>
<dbReference type="Gene3D" id="2.40.100.10">
    <property type="entry name" value="Cyclophilin-like"/>
    <property type="match status" value="1"/>
</dbReference>
<dbReference type="EMBL" id="JAOPGA020001880">
    <property type="protein sequence ID" value="KAL0491883.1"/>
    <property type="molecule type" value="Genomic_DNA"/>
</dbReference>
<evidence type="ECO:0000259" key="6">
    <source>
        <dbReference type="PROSITE" id="PS50072"/>
    </source>
</evidence>